<dbReference type="EMBL" id="JACJST010000001">
    <property type="protein sequence ID" value="MBD2566595.1"/>
    <property type="molecule type" value="Genomic_DNA"/>
</dbReference>
<evidence type="ECO:0000313" key="1">
    <source>
        <dbReference type="EMBL" id="MBD2566595.1"/>
    </source>
</evidence>
<dbReference type="RefSeq" id="WP_190711410.1">
    <property type="nucleotide sequence ID" value="NZ_JACJST010000001.1"/>
</dbReference>
<protein>
    <submittedName>
        <fullName evidence="1">Uncharacterized protein</fullName>
    </submittedName>
</protein>
<organism evidence="1 2">
    <name type="scientific">Anabaena lutea FACHB-196</name>
    <dbReference type="NCBI Taxonomy" id="2692881"/>
    <lineage>
        <taxon>Bacteria</taxon>
        <taxon>Bacillati</taxon>
        <taxon>Cyanobacteriota</taxon>
        <taxon>Cyanophyceae</taxon>
        <taxon>Nostocales</taxon>
        <taxon>Nostocaceae</taxon>
        <taxon>Anabaena</taxon>
    </lineage>
</organism>
<name>A0ABR8F9N8_9NOST</name>
<sequence length="236" mass="26513">MSKRTDLDKNQIITLLRSALVEGVTELNSIPELLQPILEEELWQEQILPDTGEVVTMNSFVDFIKTPPPAGLGTNFETLWQLCSHNPLLLDLLDRAVQRPAGSPEKSQRLVGQKIIVDNIHNFGKIERPTGTSKQAGLRQLRKKNPELHAKVLAGELTVNAAMVQAGLRTNQVTVFVHPRRAVTKLKKIFQEEDFIELVALLMSVLPEQKDIVAEKFKQVLDEKQLAKIKDFLASL</sequence>
<reference evidence="1 2" key="1">
    <citation type="journal article" date="2020" name="ISME J.">
        <title>Comparative genomics reveals insights into cyanobacterial evolution and habitat adaptation.</title>
        <authorList>
            <person name="Chen M.Y."/>
            <person name="Teng W.K."/>
            <person name="Zhao L."/>
            <person name="Hu C.X."/>
            <person name="Zhou Y.K."/>
            <person name="Han B.P."/>
            <person name="Song L.R."/>
            <person name="Shu W.S."/>
        </authorList>
    </citation>
    <scope>NUCLEOTIDE SEQUENCE [LARGE SCALE GENOMIC DNA]</scope>
    <source>
        <strain evidence="1 2">FACHB-196</strain>
    </source>
</reference>
<evidence type="ECO:0000313" key="2">
    <source>
        <dbReference type="Proteomes" id="UP000640531"/>
    </source>
</evidence>
<accession>A0ABR8F9N8</accession>
<comment type="caution">
    <text evidence="1">The sequence shown here is derived from an EMBL/GenBank/DDBJ whole genome shotgun (WGS) entry which is preliminary data.</text>
</comment>
<proteinExistence type="predicted"/>
<gene>
    <name evidence="1" type="ORF">H6G59_01535</name>
</gene>
<dbReference type="Proteomes" id="UP000640531">
    <property type="component" value="Unassembled WGS sequence"/>
</dbReference>
<keyword evidence="2" id="KW-1185">Reference proteome</keyword>